<dbReference type="Gene3D" id="2.130.10.10">
    <property type="entry name" value="YVTN repeat-like/Quinoprotein amine dehydrogenase"/>
    <property type="match status" value="1"/>
</dbReference>
<dbReference type="InterPro" id="IPR015943">
    <property type="entry name" value="WD40/YVTN_repeat-like_dom_sf"/>
</dbReference>
<keyword evidence="1 3" id="KW-0853">WD repeat</keyword>
<organism evidence="4 5">
    <name type="scientific">Ambrosiozyma monospora</name>
    <name type="common">Yeast</name>
    <name type="synonym">Endomycopsis monosporus</name>
    <dbReference type="NCBI Taxonomy" id="43982"/>
    <lineage>
        <taxon>Eukaryota</taxon>
        <taxon>Fungi</taxon>
        <taxon>Dikarya</taxon>
        <taxon>Ascomycota</taxon>
        <taxon>Saccharomycotina</taxon>
        <taxon>Pichiomycetes</taxon>
        <taxon>Pichiales</taxon>
        <taxon>Pichiaceae</taxon>
        <taxon>Ambrosiozyma</taxon>
    </lineage>
</organism>
<dbReference type="SMART" id="SM00320">
    <property type="entry name" value="WD40"/>
    <property type="match status" value="3"/>
</dbReference>
<dbReference type="PRINTS" id="PR00320">
    <property type="entry name" value="GPROTEINBRPT"/>
</dbReference>
<dbReference type="Pfam" id="PF00400">
    <property type="entry name" value="WD40"/>
    <property type="match status" value="2"/>
</dbReference>
<dbReference type="OrthoDB" id="190105at2759"/>
<sequence>MDIIEPQQIGTDDLGRPIMYPDTPLLVTGSRDHTLYVWKFPVTNEDDILPEELIDLDEDRNPYFVRVLRGHTDSVRTICGYCVLDFKRNRCITGLVDNTVRIWDLNTGQMLPIMDHHRMLMLAGLITLSEHALVSVAADSTVRIWDPETGIPRFVLRGHSAAITCVQHTDMTW</sequence>
<dbReference type="PANTHER" id="PTHR22847">
    <property type="entry name" value="WD40 REPEAT PROTEIN"/>
    <property type="match status" value="1"/>
</dbReference>
<dbReference type="InterPro" id="IPR001680">
    <property type="entry name" value="WD40_rpt"/>
</dbReference>
<dbReference type="GO" id="GO:1990234">
    <property type="term" value="C:transferase complex"/>
    <property type="evidence" value="ECO:0007669"/>
    <property type="project" value="UniProtKB-ARBA"/>
</dbReference>
<protein>
    <submittedName>
        <fullName evidence="4">Unnamed protein product</fullName>
    </submittedName>
</protein>
<dbReference type="InterPro" id="IPR036322">
    <property type="entry name" value="WD40_repeat_dom_sf"/>
</dbReference>
<reference evidence="4" key="1">
    <citation type="submission" date="2023-04" db="EMBL/GenBank/DDBJ databases">
        <title>Ambrosiozyma monospora NBRC 1965.</title>
        <authorList>
            <person name="Ichikawa N."/>
            <person name="Sato H."/>
            <person name="Tonouchi N."/>
        </authorList>
    </citation>
    <scope>NUCLEOTIDE SEQUENCE</scope>
    <source>
        <strain evidence="4">NBRC 1965</strain>
    </source>
</reference>
<dbReference type="AlphaFoldDB" id="A0A9W6SZL0"/>
<evidence type="ECO:0000256" key="2">
    <source>
        <dbReference type="ARBA" id="ARBA00022737"/>
    </source>
</evidence>
<keyword evidence="5" id="KW-1185">Reference proteome</keyword>
<feature type="repeat" description="WD" evidence="3">
    <location>
        <begin position="21"/>
        <end position="39"/>
    </location>
</feature>
<gene>
    <name evidence="4" type="ORF">Amon01_000914200</name>
</gene>
<feature type="repeat" description="WD" evidence="3">
    <location>
        <begin position="92"/>
        <end position="113"/>
    </location>
</feature>
<dbReference type="PROSITE" id="PS50082">
    <property type="entry name" value="WD_REPEATS_2"/>
    <property type="match status" value="2"/>
</dbReference>
<dbReference type="EMBL" id="BSXU01009900">
    <property type="protein sequence ID" value="GME70040.1"/>
    <property type="molecule type" value="Genomic_DNA"/>
</dbReference>
<dbReference type="PANTHER" id="PTHR22847:SF637">
    <property type="entry name" value="WD REPEAT DOMAIN 5B"/>
    <property type="match status" value="1"/>
</dbReference>
<evidence type="ECO:0000256" key="1">
    <source>
        <dbReference type="ARBA" id="ARBA00022574"/>
    </source>
</evidence>
<dbReference type="SUPFAM" id="SSF50978">
    <property type="entry name" value="WD40 repeat-like"/>
    <property type="match status" value="1"/>
</dbReference>
<name>A0A9W6SZL0_AMBMO</name>
<evidence type="ECO:0000313" key="5">
    <source>
        <dbReference type="Proteomes" id="UP001165063"/>
    </source>
</evidence>
<evidence type="ECO:0000256" key="3">
    <source>
        <dbReference type="PROSITE-ProRule" id="PRU00221"/>
    </source>
</evidence>
<dbReference type="PROSITE" id="PS00678">
    <property type="entry name" value="WD_REPEATS_1"/>
    <property type="match status" value="1"/>
</dbReference>
<comment type="caution">
    <text evidence="4">The sequence shown here is derived from an EMBL/GenBank/DDBJ whole genome shotgun (WGS) entry which is preliminary data.</text>
</comment>
<dbReference type="InterPro" id="IPR019775">
    <property type="entry name" value="WD40_repeat_CS"/>
</dbReference>
<dbReference type="Proteomes" id="UP001165063">
    <property type="component" value="Unassembled WGS sequence"/>
</dbReference>
<evidence type="ECO:0000313" key="4">
    <source>
        <dbReference type="EMBL" id="GME70040.1"/>
    </source>
</evidence>
<keyword evidence="2" id="KW-0677">Repeat</keyword>
<proteinExistence type="predicted"/>
<dbReference type="InterPro" id="IPR020472">
    <property type="entry name" value="WD40_PAC1"/>
</dbReference>
<accession>A0A9W6SZL0</accession>